<dbReference type="PROSITE" id="PS51387">
    <property type="entry name" value="FAD_PCMH"/>
    <property type="match status" value="1"/>
</dbReference>
<evidence type="ECO:0000256" key="4">
    <source>
        <dbReference type="ARBA" id="ARBA00023002"/>
    </source>
</evidence>
<evidence type="ECO:0000256" key="3">
    <source>
        <dbReference type="ARBA" id="ARBA00022827"/>
    </source>
</evidence>
<dbReference type="PANTHER" id="PTHR11748">
    <property type="entry name" value="D-LACTATE DEHYDROGENASE"/>
    <property type="match status" value="1"/>
</dbReference>
<keyword evidence="2" id="KW-0285">Flavoprotein</keyword>
<proteinExistence type="predicted"/>
<protein>
    <recommendedName>
        <fullName evidence="5">FAD-binding PCMH-type domain-containing protein</fullName>
    </recommendedName>
</protein>
<accession>A0ABM6RPX9</accession>
<dbReference type="InterPro" id="IPR036318">
    <property type="entry name" value="FAD-bd_PCMH-like_sf"/>
</dbReference>
<feature type="domain" description="FAD-binding PCMH-type" evidence="5">
    <location>
        <begin position="17"/>
        <end position="195"/>
    </location>
</feature>
<keyword evidence="4" id="KW-0560">Oxidoreductase</keyword>
<dbReference type="SUPFAM" id="SSF56176">
    <property type="entry name" value="FAD-binding/transporter-associated domain-like"/>
    <property type="match status" value="1"/>
</dbReference>
<evidence type="ECO:0000313" key="7">
    <source>
        <dbReference type="Proteomes" id="UP000325292"/>
    </source>
</evidence>
<reference evidence="6 7" key="1">
    <citation type="journal article" date="2019" name="Sci. Rep.">
        <title>Sulfobacillus thermotolerans: new insights into resistance and metabolic capacities of acidophilic chemolithotrophs.</title>
        <authorList>
            <person name="Panyushkina A.E."/>
            <person name="Babenko V.V."/>
            <person name="Nikitina A.S."/>
            <person name="Selezneva O.V."/>
            <person name="Tsaplina I.A."/>
            <person name="Letarova M.A."/>
            <person name="Kostryukova E.S."/>
            <person name="Letarov A.V."/>
        </authorList>
    </citation>
    <scope>NUCLEOTIDE SEQUENCE [LARGE SCALE GENOMIC DNA]</scope>
    <source>
        <strain evidence="6 7">Kr1</strain>
    </source>
</reference>
<dbReference type="Proteomes" id="UP000325292">
    <property type="component" value="Chromosome"/>
</dbReference>
<evidence type="ECO:0000259" key="5">
    <source>
        <dbReference type="PROSITE" id="PS51387"/>
    </source>
</evidence>
<keyword evidence="7" id="KW-1185">Reference proteome</keyword>
<sequence>MQDVAALLAEIVEPSAVDPSPDAEVYGVHPHNEEQIAEICRLASQHRWRVVPRGRPLERKAQDPTIAIYTDRMVGMSEYSPGDMIVSVRSGTLFESLQNALRTHQQMLALDAVCDARATVGGLVSCAAYGPSRVGYGTLRDLVTGLRVVRADGSVIQVGSKVVKNVAGYDLPKLFIGSHGSLGVITECTFKLHPLPRHRALFAVTGPAAEVGSVYQIIMRKALTVSTLEMVSATQAPNTISSHAPNAWTLLVGSDEPATAAQALQKQIREITKSANVSLEILENDDVTKYWEHYRAALISAETTVRVQMAPTQMVEFADALQRTLLTQEIEASWSFTLSDGVGKIYGYGDTEDHAKTLVRTVVTHCQSSGVSFVIERMPSDVMWTEPMMESRRLHAGEWRLMQQIKATYDPYGILNPGVFARGM</sequence>
<dbReference type="InterPro" id="IPR004113">
    <property type="entry name" value="FAD-bd_oxidored_4_C"/>
</dbReference>
<dbReference type="Gene3D" id="1.10.45.10">
    <property type="entry name" value="Vanillyl-alcohol Oxidase, Chain A, domain 4"/>
    <property type="match status" value="1"/>
</dbReference>
<dbReference type="SUPFAM" id="SSF55103">
    <property type="entry name" value="FAD-linked oxidases, C-terminal domain"/>
    <property type="match status" value="1"/>
</dbReference>
<dbReference type="Pfam" id="PF02913">
    <property type="entry name" value="FAD-oxidase_C"/>
    <property type="match status" value="1"/>
</dbReference>
<organism evidence="6 7">
    <name type="scientific">Sulfobacillus thermotolerans</name>
    <dbReference type="NCBI Taxonomy" id="338644"/>
    <lineage>
        <taxon>Bacteria</taxon>
        <taxon>Bacillati</taxon>
        <taxon>Bacillota</taxon>
        <taxon>Clostridia</taxon>
        <taxon>Eubacteriales</taxon>
        <taxon>Clostridiales Family XVII. Incertae Sedis</taxon>
        <taxon>Sulfobacillus</taxon>
    </lineage>
</organism>
<dbReference type="PANTHER" id="PTHR11748:SF103">
    <property type="entry name" value="GLYCOLATE OXIDASE SUBUNIT GLCE"/>
    <property type="match status" value="1"/>
</dbReference>
<evidence type="ECO:0000313" key="6">
    <source>
        <dbReference type="EMBL" id="AUW93424.1"/>
    </source>
</evidence>
<dbReference type="InterPro" id="IPR006094">
    <property type="entry name" value="Oxid_FAD_bind_N"/>
</dbReference>
<gene>
    <name evidence="6" type="ORF">BXT84_05200</name>
</gene>
<dbReference type="InterPro" id="IPR016171">
    <property type="entry name" value="Vanillyl_alc_oxidase_C-sub2"/>
</dbReference>
<dbReference type="InterPro" id="IPR016164">
    <property type="entry name" value="FAD-linked_Oxase-like_C"/>
</dbReference>
<dbReference type="InterPro" id="IPR016166">
    <property type="entry name" value="FAD-bd_PCMH"/>
</dbReference>
<evidence type="ECO:0000256" key="1">
    <source>
        <dbReference type="ARBA" id="ARBA00001974"/>
    </source>
</evidence>
<keyword evidence="3" id="KW-0274">FAD</keyword>
<name>A0ABM6RPX9_9FIRM</name>
<comment type="cofactor">
    <cofactor evidence="1">
        <name>FAD</name>
        <dbReference type="ChEBI" id="CHEBI:57692"/>
    </cofactor>
</comment>
<evidence type="ECO:0000256" key="2">
    <source>
        <dbReference type="ARBA" id="ARBA00022630"/>
    </source>
</evidence>
<dbReference type="Pfam" id="PF01565">
    <property type="entry name" value="FAD_binding_4"/>
    <property type="match status" value="1"/>
</dbReference>
<dbReference type="EMBL" id="CP019454">
    <property type="protein sequence ID" value="AUW93424.1"/>
    <property type="molecule type" value="Genomic_DNA"/>
</dbReference>
<dbReference type="Gene3D" id="3.30.465.10">
    <property type="match status" value="1"/>
</dbReference>
<dbReference type="InterPro" id="IPR016169">
    <property type="entry name" value="FAD-bd_PCMH_sub2"/>
</dbReference>